<name>A0AC34F097_9BILA</name>
<evidence type="ECO:0000313" key="2">
    <source>
        <dbReference type="WBParaSite" id="ES5_v2.g10414.t1"/>
    </source>
</evidence>
<proteinExistence type="predicted"/>
<organism evidence="1 2">
    <name type="scientific">Panagrolaimus sp. ES5</name>
    <dbReference type="NCBI Taxonomy" id="591445"/>
    <lineage>
        <taxon>Eukaryota</taxon>
        <taxon>Metazoa</taxon>
        <taxon>Ecdysozoa</taxon>
        <taxon>Nematoda</taxon>
        <taxon>Chromadorea</taxon>
        <taxon>Rhabditida</taxon>
        <taxon>Tylenchina</taxon>
        <taxon>Panagrolaimomorpha</taxon>
        <taxon>Panagrolaimoidea</taxon>
        <taxon>Panagrolaimidae</taxon>
        <taxon>Panagrolaimus</taxon>
    </lineage>
</organism>
<accession>A0AC34F097</accession>
<dbReference type="Proteomes" id="UP000887579">
    <property type="component" value="Unplaced"/>
</dbReference>
<evidence type="ECO:0000313" key="1">
    <source>
        <dbReference type="Proteomes" id="UP000887579"/>
    </source>
</evidence>
<dbReference type="WBParaSite" id="ES5_v2.g10414.t1">
    <property type="protein sequence ID" value="ES5_v2.g10414.t1"/>
    <property type="gene ID" value="ES5_v2.g10414"/>
</dbReference>
<sequence>MGNMITTTTPGIVGVGWDDLTNEMTLPILATKFDQCKTTPDGHFLIPDNVLARKNIRANRDGMGSFVGGGSYSRGNQEIKKHFSNKNTMMLEAQIGYKAFIFIAEAKELDAAFQIKIDEIIESLYEERLTLAQYQAECLIRDYGTHVVNKALTGASMKYKAFVGTEGLHEHDATVSKMESEAAITFLGLLSADKKSESENRMLSKNGFEQRTQYSTIETKGGADVRNVLSAKDESAISRMDNIVGLEHEGIPIYTIIHKSYFPGKDYTTSILLTVQNLIRNATNDYYSKNTISGCTNPTAGNFDYQSNFDDGTCNDTKREFIFDGVFQKYNLTSYVLETSSHTRGLHRALQEHVDKMLPKHYTINHPLTNEPACPQGYNEVLLSTSSVHSANIVGKSLDEIYDGLTAILKNIGGSYYISAEVKYETYWCRRNNNTNTAHEGALFGGFVLDGKNILTNTPGCPHNYKHNKLYDNIDICLCYDYNAGKQHAIPFAGFYSCLSEEQQCPPGFSSHLLTFLSSKCGIFYCVHPDAHNFFVEPVLQRPPFIDYYKVLKNTQDEIPSDYIDEIIPDIVKDLNVTDEINNITLIK</sequence>
<protein>
    <submittedName>
        <fullName evidence="2">Macrophage-expressed gene 1 protein</fullName>
    </submittedName>
</protein>
<reference evidence="2" key="1">
    <citation type="submission" date="2022-11" db="UniProtKB">
        <authorList>
            <consortium name="WormBaseParasite"/>
        </authorList>
    </citation>
    <scope>IDENTIFICATION</scope>
</reference>